<evidence type="ECO:0000313" key="1">
    <source>
        <dbReference type="EMBL" id="MPN17738.1"/>
    </source>
</evidence>
<reference evidence="1" key="1">
    <citation type="submission" date="2019-08" db="EMBL/GenBank/DDBJ databases">
        <authorList>
            <person name="Kucharzyk K."/>
            <person name="Murdoch R.W."/>
            <person name="Higgins S."/>
            <person name="Loffler F."/>
        </authorList>
    </citation>
    <scope>NUCLEOTIDE SEQUENCE</scope>
</reference>
<gene>
    <name evidence="1" type="ORF">SDC9_165093</name>
</gene>
<organism evidence="1">
    <name type="scientific">bioreactor metagenome</name>
    <dbReference type="NCBI Taxonomy" id="1076179"/>
    <lineage>
        <taxon>unclassified sequences</taxon>
        <taxon>metagenomes</taxon>
        <taxon>ecological metagenomes</taxon>
    </lineage>
</organism>
<accession>A0A645FTF8</accession>
<sequence length="72" mass="8447">MSLIEAHNIVTPIDSLRAFEQFRFFRFGTYDNRYLRHHHSGTGKHKSPVTPTITYRTDSIKNICRKHDLVAC</sequence>
<protein>
    <submittedName>
        <fullName evidence="1">Uncharacterized protein</fullName>
    </submittedName>
</protein>
<dbReference type="EMBL" id="VSSQ01064928">
    <property type="protein sequence ID" value="MPN17738.1"/>
    <property type="molecule type" value="Genomic_DNA"/>
</dbReference>
<dbReference type="AlphaFoldDB" id="A0A645FTF8"/>
<proteinExistence type="predicted"/>
<comment type="caution">
    <text evidence="1">The sequence shown here is derived from an EMBL/GenBank/DDBJ whole genome shotgun (WGS) entry which is preliminary data.</text>
</comment>
<name>A0A645FTF8_9ZZZZ</name>